<feature type="compositionally biased region" description="Polar residues" evidence="7">
    <location>
        <begin position="36"/>
        <end position="59"/>
    </location>
</feature>
<comment type="caution">
    <text evidence="8">The sequence shown here is derived from an EMBL/GenBank/DDBJ whole genome shotgun (WGS) entry which is preliminary data.</text>
</comment>
<dbReference type="InterPro" id="IPR016191">
    <property type="entry name" value="Ribonuclease/ribotoxin"/>
</dbReference>
<evidence type="ECO:0000256" key="1">
    <source>
        <dbReference type="ARBA" id="ARBA00004613"/>
    </source>
</evidence>
<evidence type="ECO:0000256" key="2">
    <source>
        <dbReference type="ARBA" id="ARBA00009006"/>
    </source>
</evidence>
<dbReference type="AlphaFoldDB" id="A0AAJ5BGP9"/>
<dbReference type="Pfam" id="PF00545">
    <property type="entry name" value="Ribonuclease"/>
    <property type="match status" value="1"/>
</dbReference>
<dbReference type="SUPFAM" id="SSF53933">
    <property type="entry name" value="Microbial ribonucleases"/>
    <property type="match status" value="1"/>
</dbReference>
<evidence type="ECO:0000313" key="9">
    <source>
        <dbReference type="Proteomes" id="UP000226420"/>
    </source>
</evidence>
<dbReference type="GO" id="GO:0004521">
    <property type="term" value="F:RNA endonuclease activity"/>
    <property type="evidence" value="ECO:0007669"/>
    <property type="project" value="InterPro"/>
</dbReference>
<comment type="subcellular location">
    <subcellularLocation>
        <location evidence="1">Secreted</location>
    </subcellularLocation>
</comment>
<dbReference type="InterPro" id="IPR000026">
    <property type="entry name" value="N1-like"/>
</dbReference>
<dbReference type="InterPro" id="IPR001887">
    <property type="entry name" value="Barnase"/>
</dbReference>
<dbReference type="RefSeq" id="WP_074821598.1">
    <property type="nucleotide sequence ID" value="NZ_FOLW01000003.1"/>
</dbReference>
<organism evidence="8 9">
    <name type="scientific">Pragia fontium DSM 5563 = ATCC 49100</name>
    <dbReference type="NCBI Taxonomy" id="1122977"/>
    <lineage>
        <taxon>Bacteria</taxon>
        <taxon>Pseudomonadati</taxon>
        <taxon>Pseudomonadota</taxon>
        <taxon>Gammaproteobacteria</taxon>
        <taxon>Enterobacterales</taxon>
        <taxon>Budviciaceae</taxon>
        <taxon>Pragia</taxon>
    </lineage>
</organism>
<keyword evidence="6" id="KW-0378">Hydrolase</keyword>
<feature type="region of interest" description="Disordered" evidence="7">
    <location>
        <begin position="31"/>
        <end position="59"/>
    </location>
</feature>
<evidence type="ECO:0000256" key="6">
    <source>
        <dbReference type="ARBA" id="ARBA00022801"/>
    </source>
</evidence>
<evidence type="ECO:0000256" key="4">
    <source>
        <dbReference type="ARBA" id="ARBA00022525"/>
    </source>
</evidence>
<sequence>MKRNTLGILIFCALLIVVGIGFKKLYPTKDSGPVAESSQIPQSKPEINNRRNSAPHSSALSIDGLTRQDVVANYLRQNKRLPDYYVTKKQARSQGWDARNGNLCSVMPGKAIGGDRFSNREGALPNASGRVWFEADINYRCGHRGAERLLYSNDGLIYVTHDHYKRFTEVRNR</sequence>
<evidence type="ECO:0000256" key="3">
    <source>
        <dbReference type="ARBA" id="ARBA00022214"/>
    </source>
</evidence>
<evidence type="ECO:0000256" key="5">
    <source>
        <dbReference type="ARBA" id="ARBA00022722"/>
    </source>
</evidence>
<comment type="similarity">
    <text evidence="2">Belongs to the ribonuclease N1/T1 family.</text>
</comment>
<evidence type="ECO:0000256" key="7">
    <source>
        <dbReference type="SAM" id="MobiDB-lite"/>
    </source>
</evidence>
<name>A0AAJ5BGP9_9GAMM</name>
<reference evidence="8 9" key="1">
    <citation type="submission" date="2016-10" db="EMBL/GenBank/DDBJ databases">
        <authorList>
            <person name="Varghese N."/>
            <person name="Submissions S."/>
        </authorList>
    </citation>
    <scope>NUCLEOTIDE SEQUENCE [LARGE SCALE GENOMIC DNA]</scope>
    <source>
        <strain evidence="8 9">DSM 5563</strain>
    </source>
</reference>
<dbReference type="GO" id="GO:0003723">
    <property type="term" value="F:RNA binding"/>
    <property type="evidence" value="ECO:0007669"/>
    <property type="project" value="InterPro"/>
</dbReference>
<dbReference type="GO" id="GO:0005576">
    <property type="term" value="C:extracellular region"/>
    <property type="evidence" value="ECO:0007669"/>
    <property type="project" value="UniProtKB-SubCell"/>
</dbReference>
<keyword evidence="5" id="KW-0540">Nuclease</keyword>
<keyword evidence="4" id="KW-0964">Secreted</keyword>
<accession>A0AAJ5BGP9</accession>
<protein>
    <recommendedName>
        <fullName evidence="3">Ribonuclease</fullName>
    </recommendedName>
</protein>
<dbReference type="EMBL" id="FOLW01000003">
    <property type="protein sequence ID" value="SFC59608.1"/>
    <property type="molecule type" value="Genomic_DNA"/>
</dbReference>
<evidence type="ECO:0000313" key="8">
    <source>
        <dbReference type="EMBL" id="SFC59608.1"/>
    </source>
</evidence>
<dbReference type="Gene3D" id="3.10.450.30">
    <property type="entry name" value="Microbial ribonucleases"/>
    <property type="match status" value="1"/>
</dbReference>
<proteinExistence type="inferred from homology"/>
<gene>
    <name evidence="8" type="ORF">SAMN02745723_10365</name>
</gene>
<dbReference type="Proteomes" id="UP000226420">
    <property type="component" value="Unassembled WGS sequence"/>
</dbReference>
<dbReference type="GO" id="GO:0016787">
    <property type="term" value="F:hydrolase activity"/>
    <property type="evidence" value="ECO:0007669"/>
    <property type="project" value="UniProtKB-KW"/>
</dbReference>
<dbReference type="PRINTS" id="PR00117">
    <property type="entry name" value="BARNASE"/>
</dbReference>